<dbReference type="NCBIfam" id="TIGR01175">
    <property type="entry name" value="pilM"/>
    <property type="match status" value="1"/>
</dbReference>
<dbReference type="InterPro" id="IPR043129">
    <property type="entry name" value="ATPase_NBD"/>
</dbReference>
<dbReference type="Gene3D" id="3.30.420.40">
    <property type="match status" value="2"/>
</dbReference>
<evidence type="ECO:0000313" key="2">
    <source>
        <dbReference type="Proteomes" id="UP000607397"/>
    </source>
</evidence>
<gene>
    <name evidence="1" type="primary">pilM</name>
    <name evidence="1" type="ORF">GS597_04770</name>
</gene>
<dbReference type="InterPro" id="IPR005883">
    <property type="entry name" value="PilM"/>
</dbReference>
<evidence type="ECO:0000313" key="1">
    <source>
        <dbReference type="EMBL" id="NCJ05833.1"/>
    </source>
</evidence>
<dbReference type="AlphaFoldDB" id="A0A8K1ZXE9"/>
<dbReference type="InterPro" id="IPR050696">
    <property type="entry name" value="FtsA/MreB"/>
</dbReference>
<accession>A0A8K1ZXE9</accession>
<dbReference type="CDD" id="cd24049">
    <property type="entry name" value="ASKHA_NBD_PilM"/>
    <property type="match status" value="1"/>
</dbReference>
<dbReference type="Proteomes" id="UP000607397">
    <property type="component" value="Unassembled WGS sequence"/>
</dbReference>
<dbReference type="Gene3D" id="3.30.1490.300">
    <property type="match status" value="1"/>
</dbReference>
<dbReference type="SUPFAM" id="SSF53067">
    <property type="entry name" value="Actin-like ATPase domain"/>
    <property type="match status" value="2"/>
</dbReference>
<dbReference type="EMBL" id="WVIC01000006">
    <property type="protein sequence ID" value="NCJ05833.1"/>
    <property type="molecule type" value="Genomic_DNA"/>
</dbReference>
<comment type="caution">
    <text evidence="1">The sequence shown here is derived from an EMBL/GenBank/DDBJ whole genome shotgun (WGS) entry which is preliminary data.</text>
</comment>
<protein>
    <submittedName>
        <fullName evidence="1">Type IV pilus assembly protein PilM</fullName>
    </submittedName>
</protein>
<organism evidence="1 2">
    <name type="scientific">Petrachloros mirabilis ULC683</name>
    <dbReference type="NCBI Taxonomy" id="2781853"/>
    <lineage>
        <taxon>Bacteria</taxon>
        <taxon>Bacillati</taxon>
        <taxon>Cyanobacteriota</taxon>
        <taxon>Cyanophyceae</taxon>
        <taxon>Synechococcales</taxon>
        <taxon>Petrachlorosaceae</taxon>
        <taxon>Petrachloros</taxon>
        <taxon>Petrachloros mirabilis</taxon>
    </lineage>
</organism>
<sequence length="363" mass="39304">MSVFDNLFAAKSQSVGIELTPNRVNIVQLQQKSQRTRVSAFASVPVPEGAYQDGRITDAEAIAEVIRQGLVENKIKARHVTSAVPVGEAVIRLIRLPAELDDFELRDMVLNQEAALYLPFPREDADVDFQRLGIDIDEDGIERVEVLLVATPKEITNGYLNVFDLAGLQLKVLEVSSFALIRTLRSQLLQFVAGEAVALVNIDADGTEISIVMDGVPQFNRKVPIGTQHLESALSRAMNLPSSMGSDLLRDMTVPVGASGDLNRANNPSAAAILRMLGDLSDELRRSIDFYLNQGANLEISQVFVAGTGAGLGQLDEFFAQRLGLPTTIVNPMDAIGVPDFEDVPSAQRPALSVVMGLGLREA</sequence>
<proteinExistence type="predicted"/>
<reference evidence="1" key="1">
    <citation type="submission" date="2019-12" db="EMBL/GenBank/DDBJ databases">
        <title>High-Quality draft genome sequences of three cyanobacteria isolated from the limestone walls of the Old Cathedral of Coimbra.</title>
        <authorList>
            <person name="Tiago I."/>
            <person name="Soares F."/>
            <person name="Portugal A."/>
        </authorList>
    </citation>
    <scope>NUCLEOTIDE SEQUENCE [LARGE SCALE GENOMIC DNA]</scope>
    <source>
        <strain evidence="1">C</strain>
    </source>
</reference>
<dbReference type="PANTHER" id="PTHR32432">
    <property type="entry name" value="CELL DIVISION PROTEIN FTSA-RELATED"/>
    <property type="match status" value="1"/>
</dbReference>
<dbReference type="PIRSF" id="PIRSF019169">
    <property type="entry name" value="PilM"/>
    <property type="match status" value="1"/>
</dbReference>
<dbReference type="PANTHER" id="PTHR32432:SF3">
    <property type="entry name" value="ETHANOLAMINE UTILIZATION PROTEIN EUTJ"/>
    <property type="match status" value="1"/>
</dbReference>
<keyword evidence="2" id="KW-1185">Reference proteome</keyword>
<dbReference type="Pfam" id="PF11104">
    <property type="entry name" value="PilM_2"/>
    <property type="match status" value="1"/>
</dbReference>
<name>A0A8K1ZXE9_9CYAN</name>